<reference evidence="3 4" key="1">
    <citation type="submission" date="2018-02" db="EMBL/GenBank/DDBJ databases">
        <title>The genomes of Aspergillus section Nigri reveals drivers in fungal speciation.</title>
        <authorList>
            <consortium name="DOE Joint Genome Institute"/>
            <person name="Vesth T.C."/>
            <person name="Nybo J."/>
            <person name="Theobald S."/>
            <person name="Brandl J."/>
            <person name="Frisvad J.C."/>
            <person name="Nielsen K.F."/>
            <person name="Lyhne E.K."/>
            <person name="Kogle M.E."/>
            <person name="Kuo A."/>
            <person name="Riley R."/>
            <person name="Clum A."/>
            <person name="Nolan M."/>
            <person name="Lipzen A."/>
            <person name="Salamov A."/>
            <person name="Henrissat B."/>
            <person name="Wiebenga A."/>
            <person name="De vries R.P."/>
            <person name="Grigoriev I.V."/>
            <person name="Mortensen U.H."/>
            <person name="Andersen M.R."/>
            <person name="Baker S.E."/>
        </authorList>
    </citation>
    <scope>NUCLEOTIDE SEQUENCE [LARGE SCALE GENOMIC DNA]</scope>
    <source>
        <strain evidence="3 4">CBS 101889</strain>
    </source>
</reference>
<dbReference type="EMBL" id="KZ824307">
    <property type="protein sequence ID" value="RAL09112.1"/>
    <property type="molecule type" value="Genomic_DNA"/>
</dbReference>
<feature type="region of interest" description="Disordered" evidence="1">
    <location>
        <begin position="743"/>
        <end position="774"/>
    </location>
</feature>
<evidence type="ECO:0000256" key="1">
    <source>
        <dbReference type="SAM" id="MobiDB-lite"/>
    </source>
</evidence>
<dbReference type="STRING" id="1450537.A0A395HME4"/>
<dbReference type="VEuPathDB" id="FungiDB:BO97DRAFT_459557"/>
<accession>A0A395HME4</accession>
<dbReference type="OrthoDB" id="3235083at2759"/>
<evidence type="ECO:0000313" key="3">
    <source>
        <dbReference type="EMBL" id="RAL09112.1"/>
    </source>
</evidence>
<organism evidence="3 4">
    <name type="scientific">Aspergillus homomorphus (strain CBS 101889)</name>
    <dbReference type="NCBI Taxonomy" id="1450537"/>
    <lineage>
        <taxon>Eukaryota</taxon>
        <taxon>Fungi</taxon>
        <taxon>Dikarya</taxon>
        <taxon>Ascomycota</taxon>
        <taxon>Pezizomycotina</taxon>
        <taxon>Eurotiomycetes</taxon>
        <taxon>Eurotiomycetidae</taxon>
        <taxon>Eurotiales</taxon>
        <taxon>Aspergillaceae</taxon>
        <taxon>Aspergillus</taxon>
        <taxon>Aspergillus subgen. Circumdati</taxon>
    </lineage>
</organism>
<protein>
    <submittedName>
        <fullName evidence="3">Uncharacterized protein</fullName>
    </submittedName>
</protein>
<dbReference type="RefSeq" id="XP_025548266.1">
    <property type="nucleotide sequence ID" value="XM_025699285.1"/>
</dbReference>
<dbReference type="AlphaFoldDB" id="A0A395HME4"/>
<proteinExistence type="predicted"/>
<feature type="transmembrane region" description="Helical" evidence="2">
    <location>
        <begin position="1124"/>
        <end position="1147"/>
    </location>
</feature>
<evidence type="ECO:0000313" key="4">
    <source>
        <dbReference type="Proteomes" id="UP000248961"/>
    </source>
</evidence>
<dbReference type="Proteomes" id="UP000248961">
    <property type="component" value="Unassembled WGS sequence"/>
</dbReference>
<keyword evidence="4" id="KW-1185">Reference proteome</keyword>
<feature type="transmembrane region" description="Helical" evidence="2">
    <location>
        <begin position="1093"/>
        <end position="1112"/>
    </location>
</feature>
<keyword evidence="2" id="KW-1133">Transmembrane helix</keyword>
<gene>
    <name evidence="3" type="ORF">BO97DRAFT_459557</name>
</gene>
<keyword evidence="2" id="KW-0812">Transmembrane</keyword>
<name>A0A395HME4_ASPHC</name>
<keyword evidence="2" id="KW-0472">Membrane</keyword>
<evidence type="ECO:0000256" key="2">
    <source>
        <dbReference type="SAM" id="Phobius"/>
    </source>
</evidence>
<dbReference type="GeneID" id="37203574"/>
<sequence>MIIVKKDSEVMTNYVAANPVPAREHFAVFNDIQQQPAVFALGENGVLNLVITTNREPTRFDFAQQSGLFPEDVQVQAFAVLQAPDSSLDICIATKASDKESNFYLLHHITLDEITGTMPSAKVTHGLFPTVDHIYMGHKSTDNEEALPLVMVAFQRPDRLTTTEDLNYVRFAHGTATLVTPWGLPVNPKKIVDVTLITCSMGDGVMVLYEGFDSGKMYLVFKVLDSDDDSDDSGDGFAVQVACPDGATCLASYLDPSTGKTVALVGGAVITALTSKNYTSSHGGSGTVIDATKSLKDLQISQTGENLRFWYTNTKDAVYYYTTTTTLLSTGVVIPLLANNQGGRISSLLSSRPREGNSDLLVSSLISVDENGNLSLLQQDPRSQAWQSYPYWHASTEDVMEVKGLMLRLHTTVVNEEDGDSSDMLPGSWLRVTCSGLVRCIINGKHTTVSLEPRWYQTDAKGVLNILLQTDDATIHQFAVDAYRPAEAAAASRQGMQRERNLADPLLDPTDKILPKLDGVQTEEDVRKLTKPDGSLLFPDISDENAKGAAAAFSQLTKSAKDIREQDKKRLKAYHARIASPEGRAAAAAGEIVPLNFWDDVGDWVNGAWEWLEDVAEDVWDWVCDFWTDLNIFVSDGVWTFIIKIGEEIYQIALTTITSIVKGIVWVFKKIGGFIQDLIEFLGFLFEWGDILDTTDSIAAGFNAALDYGEEKLATADIDAKAWLEDVRKQILSNLDSLQNNSYQGAGAGGNRKNVSAPRPKTGHSDKDNSSLTDDISATVPYNWSTYYFTYGGGPTNAVLEDDSARAATKGTTEDDIVKLWDDLQDELETIKDTVVNVAGDLVEFFNPQNYSVQQVINKVTKDLVDGMMKALEKLVDLLFDALKLGVDVIRDIANKKIEIPVITWLWKNVIARGRPLTLLNFCALLVAIPTTVLYKAKKNHAPPKLKGRLTKETFGQYVSGQADSSLAYDILGFNVAAVSGAVLVGGEFDMLSLLVDGTFEGLGLEFIPIGPIDALMNVMDSATLTFNTMAGVTTWPVAAPDSKMAEGKSAAREAIKYAGWGLSGAEALAGVILNRVAKKKDIPRPVKKRFKATLMAVMSVPSLALTLTGDIMDEEAGAKPEWLLVSAYVEAAASFGASWGGAVARWNDEFENLLMYAGIAVNLACTMFKYYLLTVDFVFTDILG</sequence>
<feature type="transmembrane region" description="Helical" evidence="2">
    <location>
        <begin position="1154"/>
        <end position="1174"/>
    </location>
</feature>